<keyword evidence="3" id="KW-0808">Transferase</keyword>
<sequence length="262" mass="28568">MCRLLAVSTRDDRPLAEAYSEQFEAFTSQSCLHTDGWGLAWYENGHLSTGRDIDEAHASGLYRDLTTHRARGPIMLAHLRKASEGLATEIANTHPFTDGDIAFAHNGEFDLSDALRRAVLDRGGRTPFGTTDTELFFSLLTRCAADADLTDASPLADWARAVQQAARDITGLVLAHGTRPPESLNCVLTTPRGFVAYTQWDPEQSKPPKKYGDYHLDFRAEAERVVVVSSGVDTSGYERLEQGEALAVTAGTLTAERIAALG</sequence>
<dbReference type="PROSITE" id="PS51278">
    <property type="entry name" value="GATASE_TYPE_2"/>
    <property type="match status" value="1"/>
</dbReference>
<dbReference type="PANTHER" id="PTHR42824">
    <property type="entry name" value="GLUTAMINE AMIDOTRANSFERASE"/>
    <property type="match status" value="1"/>
</dbReference>
<dbReference type="InterPro" id="IPR017932">
    <property type="entry name" value="GATase_2_dom"/>
</dbReference>
<gene>
    <name evidence="3" type="ORF">FHX50_000488</name>
</gene>
<keyword evidence="1 3" id="KW-0315">Glutamine amidotransferase</keyword>
<dbReference type="GO" id="GO:0016740">
    <property type="term" value="F:transferase activity"/>
    <property type="evidence" value="ECO:0007669"/>
    <property type="project" value="UniProtKB-KW"/>
</dbReference>
<protein>
    <submittedName>
        <fullName evidence="3">Putative glutamine amidotransferase</fullName>
    </submittedName>
</protein>
<comment type="caution">
    <text evidence="3">The sequence shown here is derived from an EMBL/GenBank/DDBJ whole genome shotgun (WGS) entry which is preliminary data.</text>
</comment>
<dbReference type="RefSeq" id="WP_183374120.1">
    <property type="nucleotide sequence ID" value="NZ_CBCSFZ010000005.1"/>
</dbReference>
<dbReference type="InterPro" id="IPR029055">
    <property type="entry name" value="Ntn_hydrolases_N"/>
</dbReference>
<feature type="domain" description="Glutamine amidotransferase type-2" evidence="2">
    <location>
        <begin position="2"/>
        <end position="251"/>
    </location>
</feature>
<proteinExistence type="predicted"/>
<dbReference type="AlphaFoldDB" id="A0A839QTZ1"/>
<accession>A0A839QTZ1</accession>
<organism evidence="3 4">
    <name type="scientific">Helcobacillus massiliensis</name>
    <dbReference type="NCBI Taxonomy" id="521392"/>
    <lineage>
        <taxon>Bacteria</taxon>
        <taxon>Bacillati</taxon>
        <taxon>Actinomycetota</taxon>
        <taxon>Actinomycetes</taxon>
        <taxon>Micrococcales</taxon>
        <taxon>Dermabacteraceae</taxon>
        <taxon>Helcobacillus</taxon>
    </lineage>
</organism>
<evidence type="ECO:0000256" key="1">
    <source>
        <dbReference type="ARBA" id="ARBA00022962"/>
    </source>
</evidence>
<dbReference type="Gene3D" id="3.60.20.10">
    <property type="entry name" value="Glutamine Phosphoribosylpyrophosphate, subunit 1, domain 1"/>
    <property type="match status" value="1"/>
</dbReference>
<dbReference type="SUPFAM" id="SSF56235">
    <property type="entry name" value="N-terminal nucleophile aminohydrolases (Ntn hydrolases)"/>
    <property type="match status" value="1"/>
</dbReference>
<dbReference type="CDD" id="cd01908">
    <property type="entry name" value="YafJ"/>
    <property type="match status" value="1"/>
</dbReference>
<reference evidence="3 4" key="1">
    <citation type="submission" date="2020-08" db="EMBL/GenBank/DDBJ databases">
        <title>Sequencing the genomes of 1000 actinobacteria strains.</title>
        <authorList>
            <person name="Klenk H.-P."/>
        </authorList>
    </citation>
    <scope>NUCLEOTIDE SEQUENCE [LARGE SCALE GENOMIC DNA]</scope>
    <source>
        <strain evidence="3 4">DSM 23040</strain>
    </source>
</reference>
<evidence type="ECO:0000313" key="3">
    <source>
        <dbReference type="EMBL" id="MBB3022240.1"/>
    </source>
</evidence>
<dbReference type="Proteomes" id="UP000568050">
    <property type="component" value="Unassembled WGS sequence"/>
</dbReference>
<evidence type="ECO:0000313" key="4">
    <source>
        <dbReference type="Proteomes" id="UP000568050"/>
    </source>
</evidence>
<evidence type="ECO:0000259" key="2">
    <source>
        <dbReference type="PROSITE" id="PS51278"/>
    </source>
</evidence>
<keyword evidence="4" id="KW-1185">Reference proteome</keyword>
<dbReference type="InterPro" id="IPR026869">
    <property type="entry name" value="EgtC-like"/>
</dbReference>
<dbReference type="EMBL" id="JACHWP010000001">
    <property type="protein sequence ID" value="MBB3022240.1"/>
    <property type="molecule type" value="Genomic_DNA"/>
</dbReference>
<name>A0A839QTZ1_9MICO</name>
<dbReference type="Pfam" id="PF13230">
    <property type="entry name" value="GATase_4"/>
    <property type="match status" value="1"/>
</dbReference>
<dbReference type="PANTHER" id="PTHR42824:SF1">
    <property type="entry name" value="GLUTAMINE AMIDOTRANSFERASE YAFJ-RELATED"/>
    <property type="match status" value="1"/>
</dbReference>